<proteinExistence type="predicted"/>
<evidence type="ECO:0000313" key="1">
    <source>
        <dbReference type="EMBL" id="XDK32532.1"/>
    </source>
</evidence>
<dbReference type="AlphaFoldDB" id="A0AB39HMC1"/>
<dbReference type="RefSeq" id="WP_368653220.1">
    <property type="nucleotide sequence ID" value="NZ_CP162599.1"/>
</dbReference>
<dbReference type="EMBL" id="CP162599">
    <property type="protein sequence ID" value="XDK32532.1"/>
    <property type="molecule type" value="Genomic_DNA"/>
</dbReference>
<gene>
    <name evidence="1" type="ORF">AB4Y30_16225</name>
</gene>
<protein>
    <submittedName>
        <fullName evidence="1">Uncharacterized protein</fullName>
    </submittedName>
</protein>
<sequence>MKKMIFWSLLGVVFVITLFFHEQSISEKREVEPKAAEDIEDVEEIEGTRFSGYYYHGYLDRREKGDIEFDREYFYYMNRYFKDYLGPGRLVSKGNNDEETEDYLAYFESIGGLELYSFPRGGVDLNNGDYITFIVKSLILESDPAQIQKVEDIEVLYEF</sequence>
<accession>A0AB39HMC1</accession>
<name>A0AB39HMC1_9BACI</name>
<organism evidence="1">
    <name type="scientific">Ornithinibacillus sp. 4-3</name>
    <dbReference type="NCBI Taxonomy" id="3231488"/>
    <lineage>
        <taxon>Bacteria</taxon>
        <taxon>Bacillati</taxon>
        <taxon>Bacillota</taxon>
        <taxon>Bacilli</taxon>
        <taxon>Bacillales</taxon>
        <taxon>Bacillaceae</taxon>
        <taxon>Ornithinibacillus</taxon>
    </lineage>
</organism>
<reference evidence="1" key="1">
    <citation type="submission" date="2024-07" db="EMBL/GenBank/DDBJ databases">
        <title>Halotolerant mesophilic bacterium Ornithinibacillus sp. 4-3, sp. nov., isolated from soil.</title>
        <authorList>
            <person name="Sidarenka A.V."/>
            <person name="Guliayeva D.E."/>
            <person name="Leanovich S.I."/>
            <person name="Hileuskaya K.S."/>
            <person name="Akhremchuk A.E."/>
            <person name="Sikolenko M.A."/>
            <person name="Valentovich L.N."/>
        </authorList>
    </citation>
    <scope>NUCLEOTIDE SEQUENCE</scope>
    <source>
        <strain evidence="1">4-3</strain>
    </source>
</reference>